<sequence>MRQSNRIMKMYKEKKKNLIILIVFSAVFCTALGFGMAMSNKPEIETLSATDFSSETVVRTITDYTSNAVAETADEYEEYLDTTLVAKEENAAELTLTAFTVTEYENVAKMFASDTVNVRAGAGTDYDRIGKVAWGTEMDVTGVTDNGWFEVLYKDLIGYIRGDYMVDEMPGIPYLFVGDSRTVQMELAVGSTDKAYIAKIGEGYSYFKNTAIGQIPKYAGQGTVMIINFGVNDLSNASKYIKLVNSNIDAWENAGITVYYSSVTPVGSCSVSNAQIESFNAALQNGLDERVHWIDSYSYLMQTGYSTNDGLHYNKETYKNLYSYYMSVIGQQI</sequence>
<dbReference type="Gene3D" id="2.30.30.40">
    <property type="entry name" value="SH3 Domains"/>
    <property type="match status" value="1"/>
</dbReference>
<organism evidence="2 3">
    <name type="scientific">Butyrivibrio proteoclasticus (strain ATCC 51982 / DSM 14932 / B316)</name>
    <name type="common">Clostridium proteoclasticum</name>
    <dbReference type="NCBI Taxonomy" id="515622"/>
    <lineage>
        <taxon>Bacteria</taxon>
        <taxon>Bacillati</taxon>
        <taxon>Bacillota</taxon>
        <taxon>Clostridia</taxon>
        <taxon>Lachnospirales</taxon>
        <taxon>Lachnospiraceae</taxon>
        <taxon>Butyrivibrio</taxon>
    </lineage>
</organism>
<evidence type="ECO:0000313" key="2">
    <source>
        <dbReference type="EMBL" id="ADL35001.1"/>
    </source>
</evidence>
<name>E0RY46_BUTPB</name>
<reference evidence="2 3" key="1">
    <citation type="journal article" date="2010" name="PLoS ONE">
        <title>The glycobiome of the rumen bacterium Butyrivibrio proteoclasticus B316(T) highlights adaptation to a polysaccharide-rich environment.</title>
        <authorList>
            <person name="Kelly W.J."/>
            <person name="Leahy S.C."/>
            <person name="Altermann E."/>
            <person name="Yeoman C.J."/>
            <person name="Dunne J.C."/>
            <person name="Kong Z."/>
            <person name="Pacheco D.M."/>
            <person name="Li D."/>
            <person name="Noel S.J."/>
            <person name="Moon C.D."/>
            <person name="Cookson A.L."/>
            <person name="Attwood G.T."/>
        </authorList>
    </citation>
    <scope>NUCLEOTIDE SEQUENCE [LARGE SCALE GENOMIC DNA]</scope>
    <source>
        <strain evidence="3">ATCC 51982 / DSM 14932 / B316</strain>
    </source>
</reference>
<dbReference type="eggNOG" id="COG3103">
    <property type="taxonomic scope" value="Bacteria"/>
</dbReference>
<dbReference type="STRING" id="515622.bpr_I2268"/>
<protein>
    <submittedName>
        <fullName evidence="2">GDSL-family lipase/acylhydrolase</fullName>
    </submittedName>
</protein>
<keyword evidence="2" id="KW-0378">Hydrolase</keyword>
<dbReference type="SMART" id="SM00287">
    <property type="entry name" value="SH3b"/>
    <property type="match status" value="1"/>
</dbReference>
<dbReference type="HOGENOM" id="CLU_833359_0_0_9"/>
<dbReference type="eggNOG" id="COG2755">
    <property type="taxonomic scope" value="Bacteria"/>
</dbReference>
<keyword evidence="3" id="KW-1185">Reference proteome</keyword>
<dbReference type="PROSITE" id="PS51781">
    <property type="entry name" value="SH3B"/>
    <property type="match status" value="1"/>
</dbReference>
<evidence type="ECO:0000259" key="1">
    <source>
        <dbReference type="PROSITE" id="PS51781"/>
    </source>
</evidence>
<accession>E0RY46</accession>
<dbReference type="KEGG" id="bpb:bpr_I2268"/>
<gene>
    <name evidence="2" type="ordered locus">bpr_I2268</name>
</gene>
<evidence type="ECO:0000313" key="3">
    <source>
        <dbReference type="Proteomes" id="UP000001299"/>
    </source>
</evidence>
<dbReference type="Pfam" id="PF08239">
    <property type="entry name" value="SH3_3"/>
    <property type="match status" value="1"/>
</dbReference>
<dbReference type="GO" id="GO:0016787">
    <property type="term" value="F:hydrolase activity"/>
    <property type="evidence" value="ECO:0007669"/>
    <property type="project" value="UniProtKB-KW"/>
</dbReference>
<dbReference type="EMBL" id="CP001810">
    <property type="protein sequence ID" value="ADL35001.1"/>
    <property type="molecule type" value="Genomic_DNA"/>
</dbReference>
<proteinExistence type="predicted"/>
<dbReference type="SUPFAM" id="SSF52266">
    <property type="entry name" value="SGNH hydrolase"/>
    <property type="match status" value="1"/>
</dbReference>
<dbReference type="AlphaFoldDB" id="E0RY46"/>
<dbReference type="Proteomes" id="UP000001299">
    <property type="component" value="Chromosome 1"/>
</dbReference>
<feature type="domain" description="SH3b" evidence="1">
    <location>
        <begin position="105"/>
        <end position="169"/>
    </location>
</feature>
<dbReference type="Gene3D" id="3.40.50.1110">
    <property type="entry name" value="SGNH hydrolase"/>
    <property type="match status" value="1"/>
</dbReference>
<dbReference type="InterPro" id="IPR036514">
    <property type="entry name" value="SGNH_hydro_sf"/>
</dbReference>
<dbReference type="InterPro" id="IPR003646">
    <property type="entry name" value="SH3-like_bac-type"/>
</dbReference>